<dbReference type="EMBL" id="BAABHC010000014">
    <property type="protein sequence ID" value="GAA4434669.1"/>
    <property type="molecule type" value="Genomic_DNA"/>
</dbReference>
<evidence type="ECO:0000313" key="1">
    <source>
        <dbReference type="EMBL" id="GAA4434669.1"/>
    </source>
</evidence>
<dbReference type="Proteomes" id="UP001500552">
    <property type="component" value="Unassembled WGS sequence"/>
</dbReference>
<protein>
    <submittedName>
        <fullName evidence="1">Uncharacterized protein</fullName>
    </submittedName>
</protein>
<comment type="caution">
    <text evidence="1">The sequence shown here is derived from an EMBL/GenBank/DDBJ whole genome shotgun (WGS) entry which is preliminary data.</text>
</comment>
<organism evidence="1 2">
    <name type="scientific">Pontibacter saemangeumensis</name>
    <dbReference type="NCBI Taxonomy" id="1084525"/>
    <lineage>
        <taxon>Bacteria</taxon>
        <taxon>Pseudomonadati</taxon>
        <taxon>Bacteroidota</taxon>
        <taxon>Cytophagia</taxon>
        <taxon>Cytophagales</taxon>
        <taxon>Hymenobacteraceae</taxon>
        <taxon>Pontibacter</taxon>
    </lineage>
</organism>
<gene>
    <name evidence="1" type="ORF">GCM10023188_25870</name>
</gene>
<sequence length="212" mass="23571">MATRYATGLLALFEGYPLSLTLSIPHAIQRPLYFERSYLSSSGAVLAIRATLISERGVVSLTEFGPVPPGTTSISACVTTENRATESDPAVPTPPEAETGPKFATHLETPVLWEHNPLQLAIGIGEIRQPLYLERSYLDINRSEIGRRSDVIYNRAELVAFNIHQPEPFAGTRWINVCIRNTYNPGTGNPEDPGTIFTMEYELLEFNELEYN</sequence>
<name>A0ABP8LUD0_9BACT</name>
<reference evidence="2" key="1">
    <citation type="journal article" date="2019" name="Int. J. Syst. Evol. Microbiol.">
        <title>The Global Catalogue of Microorganisms (GCM) 10K type strain sequencing project: providing services to taxonomists for standard genome sequencing and annotation.</title>
        <authorList>
            <consortium name="The Broad Institute Genomics Platform"/>
            <consortium name="The Broad Institute Genome Sequencing Center for Infectious Disease"/>
            <person name="Wu L."/>
            <person name="Ma J."/>
        </authorList>
    </citation>
    <scope>NUCLEOTIDE SEQUENCE [LARGE SCALE GENOMIC DNA]</scope>
    <source>
        <strain evidence="2">JCM 17926</strain>
    </source>
</reference>
<dbReference type="RefSeq" id="WP_345159620.1">
    <property type="nucleotide sequence ID" value="NZ_BAABHC010000014.1"/>
</dbReference>
<proteinExistence type="predicted"/>
<evidence type="ECO:0000313" key="2">
    <source>
        <dbReference type="Proteomes" id="UP001500552"/>
    </source>
</evidence>
<accession>A0ABP8LUD0</accession>
<keyword evidence="2" id="KW-1185">Reference proteome</keyword>